<feature type="signal peptide" evidence="3">
    <location>
        <begin position="1"/>
        <end position="21"/>
    </location>
</feature>
<dbReference type="PROSITE" id="PS51257">
    <property type="entry name" value="PROKAR_LIPOPROTEIN"/>
    <property type="match status" value="1"/>
</dbReference>
<proteinExistence type="inferred from homology"/>
<dbReference type="InterPro" id="IPR006143">
    <property type="entry name" value="RND_pump_MFP"/>
</dbReference>
<reference evidence="5 6" key="1">
    <citation type="submission" date="2019-04" db="EMBL/GenBank/DDBJ databases">
        <authorList>
            <person name="Van Vliet M D."/>
        </authorList>
    </citation>
    <scope>NUCLEOTIDE SEQUENCE [LARGE SCALE GENOMIC DNA]</scope>
    <source>
        <strain evidence="5 6">F21</strain>
    </source>
</reference>
<keyword evidence="2" id="KW-0175">Coiled coil</keyword>
<evidence type="ECO:0000256" key="3">
    <source>
        <dbReference type="SAM" id="SignalP"/>
    </source>
</evidence>
<dbReference type="Gene3D" id="2.40.420.20">
    <property type="match status" value="1"/>
</dbReference>
<dbReference type="SUPFAM" id="SSF111369">
    <property type="entry name" value="HlyD-like secretion proteins"/>
    <property type="match status" value="1"/>
</dbReference>
<feature type="chain" id="PRO_5025473649" evidence="3">
    <location>
        <begin position="22"/>
        <end position="495"/>
    </location>
</feature>
<dbReference type="Gene3D" id="2.40.30.170">
    <property type="match status" value="1"/>
</dbReference>
<sequence>MKRIALSLICLLAVLSGCSQSVEPPERPPRPVSYVTLKTTTPESARRFSGTVDAWKSAQVGFEVAGRVEWVIDMGTEVAGETRDISGKSVAAGTVIARLDDERYRIALKDAEAKLEASRAHLILQQQELERYTRMVAERSASREKLDQVEASCKQAQSEVHVAEGNVENARLNLRDCTLVAPFSGQIARIHVTTGTFAVRAQPVVTVQMIDPVKVQFAVASQVDADIDYNEAMMVHVPGTGESLYGEVYLKDTAADAATRTFLITVLTRNKSIIEGAAVRNEAQASGLFRLEKRSFNDSGPWFAENECLHEDEFGFYVWAAKGLPGKAGRVTARKVRVVPGNELLDFIQIFTYRELKNFGDLNPETDLLLRRVTGEVKDGDEVVLTRKRWMLRPGDVVQVSRGVSDGVPGIYVPEEAIQFDGRKHFVFLAVDQGDNTATASRVDVLPGATAGALQQISPLADGRLSEGMRLVVEGAYYVADGEKINPVESEGPSS</sequence>
<evidence type="ECO:0000256" key="1">
    <source>
        <dbReference type="ARBA" id="ARBA00009477"/>
    </source>
</evidence>
<protein>
    <submittedName>
        <fullName evidence="5">Multidrug resistance protein MexA</fullName>
    </submittedName>
</protein>
<keyword evidence="3" id="KW-0732">Signal</keyword>
<dbReference type="EMBL" id="CAAHFH010000004">
    <property type="protein sequence ID" value="VGO23457.1"/>
    <property type="molecule type" value="Genomic_DNA"/>
</dbReference>
<accession>A0A6C2UWH0</accession>
<comment type="similarity">
    <text evidence="1">Belongs to the membrane fusion protein (MFP) (TC 8.A.1) family.</text>
</comment>
<evidence type="ECO:0000256" key="2">
    <source>
        <dbReference type="SAM" id="Coils"/>
    </source>
</evidence>
<dbReference type="AlphaFoldDB" id="A0A6C2UWH0"/>
<organism evidence="5 6">
    <name type="scientific">Pontiella sulfatireligans</name>
    <dbReference type="NCBI Taxonomy" id="2750658"/>
    <lineage>
        <taxon>Bacteria</taxon>
        <taxon>Pseudomonadati</taxon>
        <taxon>Kiritimatiellota</taxon>
        <taxon>Kiritimatiellia</taxon>
        <taxon>Kiritimatiellales</taxon>
        <taxon>Pontiellaceae</taxon>
        <taxon>Pontiella</taxon>
    </lineage>
</organism>
<evidence type="ECO:0000313" key="5">
    <source>
        <dbReference type="EMBL" id="VGO23457.1"/>
    </source>
</evidence>
<name>A0A6C2UWH0_9BACT</name>
<dbReference type="GO" id="GO:1990281">
    <property type="term" value="C:efflux pump complex"/>
    <property type="evidence" value="ECO:0007669"/>
    <property type="project" value="TreeGrafter"/>
</dbReference>
<dbReference type="NCBIfam" id="TIGR01730">
    <property type="entry name" value="RND_mfp"/>
    <property type="match status" value="1"/>
</dbReference>
<keyword evidence="6" id="KW-1185">Reference proteome</keyword>
<evidence type="ECO:0000259" key="4">
    <source>
        <dbReference type="Pfam" id="PF25876"/>
    </source>
</evidence>
<dbReference type="GO" id="GO:0015562">
    <property type="term" value="F:efflux transmembrane transporter activity"/>
    <property type="evidence" value="ECO:0007669"/>
    <property type="project" value="TreeGrafter"/>
</dbReference>
<dbReference type="InterPro" id="IPR058624">
    <property type="entry name" value="MdtA-like_HH"/>
</dbReference>
<dbReference type="Proteomes" id="UP000346198">
    <property type="component" value="Unassembled WGS sequence"/>
</dbReference>
<dbReference type="Pfam" id="PF25876">
    <property type="entry name" value="HH_MFP_RND"/>
    <property type="match status" value="1"/>
</dbReference>
<dbReference type="Gene3D" id="1.10.287.470">
    <property type="entry name" value="Helix hairpin bin"/>
    <property type="match status" value="1"/>
</dbReference>
<gene>
    <name evidence="5" type="primary">mexA</name>
    <name evidence="5" type="ORF">SCARR_05564</name>
</gene>
<dbReference type="PANTHER" id="PTHR30469">
    <property type="entry name" value="MULTIDRUG RESISTANCE PROTEIN MDTA"/>
    <property type="match status" value="1"/>
</dbReference>
<evidence type="ECO:0000313" key="6">
    <source>
        <dbReference type="Proteomes" id="UP000346198"/>
    </source>
</evidence>
<feature type="domain" description="Multidrug resistance protein MdtA-like alpha-helical hairpin" evidence="4">
    <location>
        <begin position="108"/>
        <end position="175"/>
    </location>
</feature>
<feature type="coiled-coil region" evidence="2">
    <location>
        <begin position="108"/>
        <end position="173"/>
    </location>
</feature>
<dbReference type="Gene3D" id="2.40.50.100">
    <property type="match status" value="1"/>
</dbReference>
<dbReference type="RefSeq" id="WP_136065851.1">
    <property type="nucleotide sequence ID" value="NZ_CAAHFH010000004.1"/>
</dbReference>